<feature type="domain" description="EF-hand" evidence="3">
    <location>
        <begin position="596"/>
        <end position="631"/>
    </location>
</feature>
<protein>
    <recommendedName>
        <fullName evidence="3">EF-hand domain-containing protein</fullName>
    </recommendedName>
</protein>
<feature type="region of interest" description="Disordered" evidence="2">
    <location>
        <begin position="429"/>
        <end position="450"/>
    </location>
</feature>
<feature type="compositionally biased region" description="Basic and acidic residues" evidence="2">
    <location>
        <begin position="812"/>
        <end position="823"/>
    </location>
</feature>
<dbReference type="Gene3D" id="1.10.238.10">
    <property type="entry name" value="EF-hand"/>
    <property type="match status" value="1"/>
</dbReference>
<evidence type="ECO:0000259" key="3">
    <source>
        <dbReference type="PROSITE" id="PS50222"/>
    </source>
</evidence>
<name>A0AAV7JXU4_9METZ</name>
<keyword evidence="1" id="KW-0175">Coiled coil</keyword>
<dbReference type="SUPFAM" id="SSF47473">
    <property type="entry name" value="EF-hand"/>
    <property type="match status" value="1"/>
</dbReference>
<comment type="caution">
    <text evidence="4">The sequence shown here is derived from an EMBL/GenBank/DDBJ whole genome shotgun (WGS) entry which is preliminary data.</text>
</comment>
<dbReference type="PROSITE" id="PS50222">
    <property type="entry name" value="EF_HAND_2"/>
    <property type="match status" value="1"/>
</dbReference>
<sequence length="830" mass="96357">MSRTDGIYLPRLPPSHMRVGTLPVTAQSYSWLREQTRDLATDPLGSVIPPEPAHKAFLGSPRYDLPPHVYSDPVMYEEVFIKEVPPTRKLPDRMAERPLTYNAYDSLHDPHCRGFLLNSRVFRRHLERQGFVTSDMRVVAAPSEQRQRVRAHELLERREMLIEKLRERNEDRKLRLRETPTKLPKILKWSIEKSQAREKQKQFNIHKLKSYKRITEIETKKNLQDLAEKEAKRIEALLENLELQREKYKLENEQRFNRQLKQDYERRFADKKRGKDIAFWRMESDRIHNRIIHMTLLKWTEKQPDTPAYQLDDTVTSYLQRLRIEDLTPLSEQGEDQKSVIGYLADDNERQELIEQIISDISKESITPIEERRGDTTPDNVPLAIETIPSPTVSSRADEVVEISYSPIEQDIELDTQDGILKEPENVVVEPRSPEDTASDLDRPSETDAFSGEEEFDLTYLTPMEKFYYIMNESLRSVDPEDTGSVMLEGLLQVLKQPNLGLYLTDEELHFIGSQFGTNRFQTVNYNTILPNIPQILSAIYHQRSQQQLINYSYSFEEMWCQLYHPNTGYLYFNKFSQQLTDERPEDFRPSLKDDLFEEVVIEMIFLTDARKDGVIDQDEFNNFISLQSTLTTNQISELRDGFNTLANVTKDGVFYLHYNGFVELAHQLIKFLYQNMLPGKSVWVELPSIKVKSFWFNKQTGQTSLTRPKSEESVRTPEKRTTIGSRPQPLPAIEEVPSRPTSTVPTPILPEGTVVSATPTPPALKRKDTPRNARRSILNKETVKGDESKRDSKSDQELETKLSERLSSQPIKEETGDIDSSKFDTVAVP</sequence>
<dbReference type="InterPro" id="IPR002048">
    <property type="entry name" value="EF_hand_dom"/>
</dbReference>
<dbReference type="Proteomes" id="UP001165289">
    <property type="component" value="Unassembled WGS sequence"/>
</dbReference>
<evidence type="ECO:0000313" key="4">
    <source>
        <dbReference type="EMBL" id="KAI6653269.1"/>
    </source>
</evidence>
<organism evidence="4 5">
    <name type="scientific">Oopsacas minuta</name>
    <dbReference type="NCBI Taxonomy" id="111878"/>
    <lineage>
        <taxon>Eukaryota</taxon>
        <taxon>Metazoa</taxon>
        <taxon>Porifera</taxon>
        <taxon>Hexactinellida</taxon>
        <taxon>Hexasterophora</taxon>
        <taxon>Lyssacinosida</taxon>
        <taxon>Leucopsacidae</taxon>
        <taxon>Oopsacas</taxon>
    </lineage>
</organism>
<reference evidence="4 5" key="1">
    <citation type="journal article" date="2023" name="BMC Biol.">
        <title>The compact genome of the sponge Oopsacas minuta (Hexactinellida) is lacking key metazoan core genes.</title>
        <authorList>
            <person name="Santini S."/>
            <person name="Schenkelaars Q."/>
            <person name="Jourda C."/>
            <person name="Duchesne M."/>
            <person name="Belahbib H."/>
            <person name="Rocher C."/>
            <person name="Selva M."/>
            <person name="Riesgo A."/>
            <person name="Vervoort M."/>
            <person name="Leys S.P."/>
            <person name="Kodjabachian L."/>
            <person name="Le Bivic A."/>
            <person name="Borchiellini C."/>
            <person name="Claverie J.M."/>
            <person name="Renard E."/>
        </authorList>
    </citation>
    <scope>NUCLEOTIDE SEQUENCE [LARGE SCALE GENOMIC DNA]</scope>
    <source>
        <strain evidence="4">SPO-2</strain>
    </source>
</reference>
<proteinExistence type="predicted"/>
<accession>A0AAV7JXU4</accession>
<dbReference type="GO" id="GO:0005509">
    <property type="term" value="F:calcium ion binding"/>
    <property type="evidence" value="ECO:0007669"/>
    <property type="project" value="InterPro"/>
</dbReference>
<feature type="compositionally biased region" description="Basic and acidic residues" evidence="2">
    <location>
        <begin position="782"/>
        <end position="805"/>
    </location>
</feature>
<evidence type="ECO:0000313" key="5">
    <source>
        <dbReference type="Proteomes" id="UP001165289"/>
    </source>
</evidence>
<feature type="compositionally biased region" description="Basic and acidic residues" evidence="2">
    <location>
        <begin position="432"/>
        <end position="446"/>
    </location>
</feature>
<dbReference type="AlphaFoldDB" id="A0AAV7JXU4"/>
<feature type="region of interest" description="Disordered" evidence="2">
    <location>
        <begin position="706"/>
        <end position="830"/>
    </location>
</feature>
<gene>
    <name evidence="4" type="ORF">LOD99_3794</name>
</gene>
<dbReference type="EMBL" id="JAKMXF010000288">
    <property type="protein sequence ID" value="KAI6653269.1"/>
    <property type="molecule type" value="Genomic_DNA"/>
</dbReference>
<evidence type="ECO:0000256" key="1">
    <source>
        <dbReference type="SAM" id="Coils"/>
    </source>
</evidence>
<evidence type="ECO:0000256" key="2">
    <source>
        <dbReference type="SAM" id="MobiDB-lite"/>
    </source>
</evidence>
<dbReference type="InterPro" id="IPR011992">
    <property type="entry name" value="EF-hand-dom_pair"/>
</dbReference>
<keyword evidence="5" id="KW-1185">Reference proteome</keyword>
<feature type="compositionally biased region" description="Basic and acidic residues" evidence="2">
    <location>
        <begin position="709"/>
        <end position="722"/>
    </location>
</feature>
<feature type="coiled-coil region" evidence="1">
    <location>
        <begin position="220"/>
        <end position="258"/>
    </location>
</feature>